<dbReference type="EMBL" id="JBBNAF010000008">
    <property type="protein sequence ID" value="KAK9120693.1"/>
    <property type="molecule type" value="Genomic_DNA"/>
</dbReference>
<keyword evidence="1" id="KW-0812">Transmembrane</keyword>
<comment type="caution">
    <text evidence="2">The sequence shown here is derived from an EMBL/GenBank/DDBJ whole genome shotgun (WGS) entry which is preliminary data.</text>
</comment>
<protein>
    <submittedName>
        <fullName evidence="2">Uncharacterized protein</fullName>
    </submittedName>
</protein>
<evidence type="ECO:0000256" key="1">
    <source>
        <dbReference type="SAM" id="Phobius"/>
    </source>
</evidence>
<evidence type="ECO:0000313" key="2">
    <source>
        <dbReference type="EMBL" id="KAK9120693.1"/>
    </source>
</evidence>
<proteinExistence type="predicted"/>
<dbReference type="Proteomes" id="UP001420932">
    <property type="component" value="Unassembled WGS sequence"/>
</dbReference>
<keyword evidence="3" id="KW-1185">Reference proteome</keyword>
<sequence length="78" mass="8963">MAKNVKLVKENKSMKLRLAMKERWSVKLITIIGVSCIAYFLVKLIIFSFNTCSHLLELSCMIRNYVCTCSNQMLSSLL</sequence>
<gene>
    <name evidence="2" type="ORF">Syun_018310</name>
</gene>
<feature type="transmembrane region" description="Helical" evidence="1">
    <location>
        <begin position="24"/>
        <end position="49"/>
    </location>
</feature>
<keyword evidence="1" id="KW-1133">Transmembrane helix</keyword>
<organism evidence="2 3">
    <name type="scientific">Stephania yunnanensis</name>
    <dbReference type="NCBI Taxonomy" id="152371"/>
    <lineage>
        <taxon>Eukaryota</taxon>
        <taxon>Viridiplantae</taxon>
        <taxon>Streptophyta</taxon>
        <taxon>Embryophyta</taxon>
        <taxon>Tracheophyta</taxon>
        <taxon>Spermatophyta</taxon>
        <taxon>Magnoliopsida</taxon>
        <taxon>Ranunculales</taxon>
        <taxon>Menispermaceae</taxon>
        <taxon>Menispermoideae</taxon>
        <taxon>Cissampelideae</taxon>
        <taxon>Stephania</taxon>
    </lineage>
</organism>
<reference evidence="2 3" key="1">
    <citation type="submission" date="2024-01" db="EMBL/GenBank/DDBJ databases">
        <title>Genome assemblies of Stephania.</title>
        <authorList>
            <person name="Yang L."/>
        </authorList>
    </citation>
    <scope>NUCLEOTIDE SEQUENCE [LARGE SCALE GENOMIC DNA]</scope>
    <source>
        <strain evidence="2">YNDBR</strain>
        <tissue evidence="2">Leaf</tissue>
    </source>
</reference>
<evidence type="ECO:0000313" key="3">
    <source>
        <dbReference type="Proteomes" id="UP001420932"/>
    </source>
</evidence>
<name>A0AAP0ITH9_9MAGN</name>
<accession>A0AAP0ITH9</accession>
<keyword evidence="1" id="KW-0472">Membrane</keyword>
<dbReference type="AlphaFoldDB" id="A0AAP0ITH9"/>